<sequence>MTVACPCWIYAETCTCELWPRVASREAELRDKYLLTYLRSLDPRRFIITGESYSVKAHNVHALKSVRALAWLQAQMTRHPLSLWLHICATADFATFKPDGEEVERPKSDPCPSSFVVDIGKQVDIV</sequence>
<keyword evidence="2" id="KW-1185">Reference proteome</keyword>
<name>A0AAV1JE25_9NEOP</name>
<dbReference type="EMBL" id="CAVLEF010000008">
    <property type="protein sequence ID" value="CAK1546835.1"/>
    <property type="molecule type" value="Genomic_DNA"/>
</dbReference>
<evidence type="ECO:0000313" key="2">
    <source>
        <dbReference type="Proteomes" id="UP001497472"/>
    </source>
</evidence>
<reference evidence="1 2" key="1">
    <citation type="submission" date="2023-11" db="EMBL/GenBank/DDBJ databases">
        <authorList>
            <person name="Okamura Y."/>
        </authorList>
    </citation>
    <scope>NUCLEOTIDE SEQUENCE [LARGE SCALE GENOMIC DNA]</scope>
</reference>
<dbReference type="AlphaFoldDB" id="A0AAV1JE25"/>
<protein>
    <submittedName>
        <fullName evidence="1">Uncharacterized protein</fullName>
    </submittedName>
</protein>
<comment type="caution">
    <text evidence="1">The sequence shown here is derived from an EMBL/GenBank/DDBJ whole genome shotgun (WGS) entry which is preliminary data.</text>
</comment>
<gene>
    <name evidence="1" type="ORF">LNINA_LOCUS6351</name>
</gene>
<accession>A0AAV1JE25</accession>
<organism evidence="1 2">
    <name type="scientific">Leptosia nina</name>
    <dbReference type="NCBI Taxonomy" id="320188"/>
    <lineage>
        <taxon>Eukaryota</taxon>
        <taxon>Metazoa</taxon>
        <taxon>Ecdysozoa</taxon>
        <taxon>Arthropoda</taxon>
        <taxon>Hexapoda</taxon>
        <taxon>Insecta</taxon>
        <taxon>Pterygota</taxon>
        <taxon>Neoptera</taxon>
        <taxon>Endopterygota</taxon>
        <taxon>Lepidoptera</taxon>
        <taxon>Glossata</taxon>
        <taxon>Ditrysia</taxon>
        <taxon>Papilionoidea</taxon>
        <taxon>Pieridae</taxon>
        <taxon>Pierinae</taxon>
        <taxon>Leptosia</taxon>
    </lineage>
</organism>
<proteinExistence type="predicted"/>
<dbReference type="Proteomes" id="UP001497472">
    <property type="component" value="Unassembled WGS sequence"/>
</dbReference>
<evidence type="ECO:0000313" key="1">
    <source>
        <dbReference type="EMBL" id="CAK1546835.1"/>
    </source>
</evidence>